<feature type="transmembrane region" description="Helical" evidence="11">
    <location>
        <begin position="284"/>
        <end position="305"/>
    </location>
</feature>
<evidence type="ECO:0000256" key="2">
    <source>
        <dbReference type="ARBA" id="ARBA00004141"/>
    </source>
</evidence>
<dbReference type="SUPFAM" id="SSF50156">
    <property type="entry name" value="PDZ domain-like"/>
    <property type="match status" value="1"/>
</dbReference>
<sequence length="424" mass="46362">MLTLIIFILVLGVLVLAHEFGHFIAARKSGMKVEEFGFGFPPRIFGVQFLKGKKLEPIIEVEKITLEETAGGEMIVDEKKEIDVVVPWHRRRLIWGNRDLDDKDENYGTVYSLNWLPLGGFVKIKGENGEAENEPDSFMAKPAWKKTIVLAAGVAMNIVLAAVLLSVGYMVGLPQTTDDIADGTIVKDARLAVLEVMPGKQAALAGLKMGDEIVQIGELKNPRVTTMQDYVDKNRDKEIAFTVVRGKETLEKKITPLLNSETGKGGIGVAIAEVGLVKYPWYKAIYHGVVATWAYLVAIVLAFWGLIVGLFAGRGAGGAVAGPVGIAVMTGQVARLGFAYLLQFTAMLSLNLAIINILPIPALDGGRIVFTWLGKIFHKPLFMKFEQTAHTIGFALLMLLVVVVTIKDIGAFKGVFVNLFHRIF</sequence>
<proteinExistence type="inferred from homology"/>
<evidence type="ECO:0000256" key="4">
    <source>
        <dbReference type="ARBA" id="ARBA00022670"/>
    </source>
</evidence>
<organism evidence="13 14">
    <name type="scientific">Candidatus Magasanikbacteria bacterium RIFOXYA2_FULL_44_8</name>
    <dbReference type="NCBI Taxonomy" id="1798696"/>
    <lineage>
        <taxon>Bacteria</taxon>
        <taxon>Candidatus Magasanikiibacteriota</taxon>
    </lineage>
</organism>
<gene>
    <name evidence="13" type="ORF">A2261_02975</name>
</gene>
<evidence type="ECO:0000256" key="5">
    <source>
        <dbReference type="ARBA" id="ARBA00022692"/>
    </source>
</evidence>
<keyword evidence="4 13" id="KW-0645">Protease</keyword>
<evidence type="ECO:0000256" key="1">
    <source>
        <dbReference type="ARBA" id="ARBA00001947"/>
    </source>
</evidence>
<evidence type="ECO:0000256" key="11">
    <source>
        <dbReference type="RuleBase" id="RU362031"/>
    </source>
</evidence>
<dbReference type="InterPro" id="IPR036034">
    <property type="entry name" value="PDZ_sf"/>
</dbReference>
<evidence type="ECO:0000259" key="12">
    <source>
        <dbReference type="Pfam" id="PF02163"/>
    </source>
</evidence>
<dbReference type="GO" id="GO:0006508">
    <property type="term" value="P:proteolysis"/>
    <property type="evidence" value="ECO:0007669"/>
    <property type="project" value="UniProtKB-KW"/>
</dbReference>
<keyword evidence="10 11" id="KW-0472">Membrane</keyword>
<evidence type="ECO:0000256" key="10">
    <source>
        <dbReference type="ARBA" id="ARBA00023136"/>
    </source>
</evidence>
<dbReference type="EMBL" id="MFQR01000012">
    <property type="protein sequence ID" value="OGH84577.1"/>
    <property type="molecule type" value="Genomic_DNA"/>
</dbReference>
<dbReference type="PANTHER" id="PTHR42837">
    <property type="entry name" value="REGULATOR OF SIGMA-E PROTEASE RSEP"/>
    <property type="match status" value="1"/>
</dbReference>
<keyword evidence="11" id="KW-0479">Metal-binding</keyword>
<comment type="cofactor">
    <cofactor evidence="1 11">
        <name>Zn(2+)</name>
        <dbReference type="ChEBI" id="CHEBI:29105"/>
    </cofactor>
</comment>
<dbReference type="CDD" id="cd06163">
    <property type="entry name" value="S2P-M50_PDZ_RseP-like"/>
    <property type="match status" value="1"/>
</dbReference>
<name>A0A1F6NKS5_9BACT</name>
<feature type="transmembrane region" description="Helical" evidence="11">
    <location>
        <begin position="388"/>
        <end position="406"/>
    </location>
</feature>
<evidence type="ECO:0000256" key="6">
    <source>
        <dbReference type="ARBA" id="ARBA00022801"/>
    </source>
</evidence>
<dbReference type="GO" id="GO:0046872">
    <property type="term" value="F:metal ion binding"/>
    <property type="evidence" value="ECO:0007669"/>
    <property type="project" value="UniProtKB-KW"/>
</dbReference>
<dbReference type="Gene3D" id="2.30.42.10">
    <property type="match status" value="1"/>
</dbReference>
<accession>A0A1F6NKS5</accession>
<evidence type="ECO:0000256" key="8">
    <source>
        <dbReference type="ARBA" id="ARBA00022989"/>
    </source>
</evidence>
<dbReference type="AlphaFoldDB" id="A0A1F6NKS5"/>
<dbReference type="GO" id="GO:0016020">
    <property type="term" value="C:membrane"/>
    <property type="evidence" value="ECO:0007669"/>
    <property type="project" value="UniProtKB-SubCell"/>
</dbReference>
<comment type="caution">
    <text evidence="13">The sequence shown here is derived from an EMBL/GenBank/DDBJ whole genome shotgun (WGS) entry which is preliminary data.</text>
</comment>
<dbReference type="Proteomes" id="UP000177803">
    <property type="component" value="Unassembled WGS sequence"/>
</dbReference>
<keyword evidence="7 11" id="KW-0862">Zinc</keyword>
<keyword evidence="5 11" id="KW-0812">Transmembrane</keyword>
<feature type="domain" description="Peptidase M50" evidence="12">
    <location>
        <begin position="106"/>
        <end position="400"/>
    </location>
</feature>
<evidence type="ECO:0000256" key="9">
    <source>
        <dbReference type="ARBA" id="ARBA00023049"/>
    </source>
</evidence>
<keyword evidence="8 11" id="KW-1133">Transmembrane helix</keyword>
<dbReference type="NCBIfam" id="TIGR00054">
    <property type="entry name" value="RIP metalloprotease RseP"/>
    <property type="match status" value="1"/>
</dbReference>
<evidence type="ECO:0000256" key="7">
    <source>
        <dbReference type="ARBA" id="ARBA00022833"/>
    </source>
</evidence>
<dbReference type="Pfam" id="PF02163">
    <property type="entry name" value="Peptidase_M50"/>
    <property type="match status" value="2"/>
</dbReference>
<keyword evidence="9 11" id="KW-0482">Metalloprotease</keyword>
<keyword evidence="6 11" id="KW-0378">Hydrolase</keyword>
<dbReference type="EC" id="3.4.24.-" evidence="11"/>
<protein>
    <recommendedName>
        <fullName evidence="11">Zinc metalloprotease</fullName>
        <ecNumber evidence="11">3.4.24.-</ecNumber>
    </recommendedName>
</protein>
<feature type="transmembrane region" description="Helical" evidence="11">
    <location>
        <begin position="148"/>
        <end position="171"/>
    </location>
</feature>
<evidence type="ECO:0000313" key="14">
    <source>
        <dbReference type="Proteomes" id="UP000177803"/>
    </source>
</evidence>
<feature type="transmembrane region" description="Helical" evidence="11">
    <location>
        <begin position="338"/>
        <end position="358"/>
    </location>
</feature>
<reference evidence="13 14" key="1">
    <citation type="journal article" date="2016" name="Nat. Commun.">
        <title>Thousands of microbial genomes shed light on interconnected biogeochemical processes in an aquifer system.</title>
        <authorList>
            <person name="Anantharaman K."/>
            <person name="Brown C.T."/>
            <person name="Hug L.A."/>
            <person name="Sharon I."/>
            <person name="Castelle C.J."/>
            <person name="Probst A.J."/>
            <person name="Thomas B.C."/>
            <person name="Singh A."/>
            <person name="Wilkins M.J."/>
            <person name="Karaoz U."/>
            <person name="Brodie E.L."/>
            <person name="Williams K.H."/>
            <person name="Hubbard S.S."/>
            <person name="Banfield J.F."/>
        </authorList>
    </citation>
    <scope>NUCLEOTIDE SEQUENCE [LARGE SCALE GENOMIC DNA]</scope>
</reference>
<dbReference type="InterPro" id="IPR004387">
    <property type="entry name" value="Pept_M50_Zn"/>
</dbReference>
<feature type="domain" description="Peptidase M50" evidence="12">
    <location>
        <begin position="7"/>
        <end position="53"/>
    </location>
</feature>
<evidence type="ECO:0000256" key="3">
    <source>
        <dbReference type="ARBA" id="ARBA00007931"/>
    </source>
</evidence>
<dbReference type="PANTHER" id="PTHR42837:SF2">
    <property type="entry name" value="MEMBRANE METALLOPROTEASE ARASP2, CHLOROPLASTIC-RELATED"/>
    <property type="match status" value="1"/>
</dbReference>
<dbReference type="InterPro" id="IPR008915">
    <property type="entry name" value="Peptidase_M50"/>
</dbReference>
<comment type="similarity">
    <text evidence="3 11">Belongs to the peptidase M50B family.</text>
</comment>
<evidence type="ECO:0000313" key="13">
    <source>
        <dbReference type="EMBL" id="OGH84577.1"/>
    </source>
</evidence>
<comment type="subcellular location">
    <subcellularLocation>
        <location evidence="2">Membrane</location>
        <topology evidence="2">Multi-pass membrane protein</topology>
    </subcellularLocation>
</comment>
<dbReference type="GO" id="GO:0004222">
    <property type="term" value="F:metalloendopeptidase activity"/>
    <property type="evidence" value="ECO:0007669"/>
    <property type="project" value="InterPro"/>
</dbReference>